<name>A0A1U7JCJ0_9HYPH</name>
<dbReference type="Pfam" id="PF00563">
    <property type="entry name" value="EAL"/>
    <property type="match status" value="1"/>
</dbReference>
<evidence type="ECO:0000313" key="5">
    <source>
        <dbReference type="EMBL" id="OKL42459.1"/>
    </source>
</evidence>
<dbReference type="SUPFAM" id="SSF141868">
    <property type="entry name" value="EAL domain-like"/>
    <property type="match status" value="1"/>
</dbReference>
<dbReference type="Proteomes" id="UP000185783">
    <property type="component" value="Unassembled WGS sequence"/>
</dbReference>
<reference evidence="5 6" key="1">
    <citation type="submission" date="2016-03" db="EMBL/GenBank/DDBJ databases">
        <title>Genome sequence of Nesiotobacter sp. nov., a moderately halophilic alphaproteobacterium isolated from the Yellow Sea, China.</title>
        <authorList>
            <person name="Zhang G."/>
            <person name="Zhang R."/>
        </authorList>
    </citation>
    <scope>NUCLEOTIDE SEQUENCE [LARGE SCALE GENOMIC DNA]</scope>
    <source>
        <strain evidence="5 6">WB1-6</strain>
    </source>
</reference>
<dbReference type="STRING" id="197461.A3843_17435"/>
<dbReference type="CDD" id="cd01948">
    <property type="entry name" value="EAL"/>
    <property type="match status" value="1"/>
</dbReference>
<keyword evidence="3" id="KW-1133">Transmembrane helix</keyword>
<feature type="domain" description="EAL" evidence="4">
    <location>
        <begin position="215"/>
        <end position="469"/>
    </location>
</feature>
<gene>
    <name evidence="5" type="ORF">A3843_17435</name>
</gene>
<evidence type="ECO:0000259" key="4">
    <source>
        <dbReference type="PROSITE" id="PS50883"/>
    </source>
</evidence>
<dbReference type="GO" id="GO:0071111">
    <property type="term" value="F:cyclic-guanylate-specific phosphodiesterase activity"/>
    <property type="evidence" value="ECO:0007669"/>
    <property type="project" value="InterPro"/>
</dbReference>
<keyword evidence="3" id="KW-0472">Membrane</keyword>
<proteinExistence type="predicted"/>
<sequence length="478" mass="53015">MSRAATLFIFACMTIVAISCGLVMMVQFQRPFGEAASVALALMCTMMVIHLVMTRTQEKSEFSESVERLEDRLSEIDDDVVNLEGRMSGMETNLPQRTRQEIDPVFAEVEVIGSLVKQMAEAMADMETRLDDQSAKTIALTHSVNAQQALPSSQGQIPASNQAAVGYTPDHNPSDAMGTMRHPHASHNVTSPEPEVTTQPQAAPRRPDPRMPRPDAALAAEISAALDAGRVDLYLQPIVTLPQRRVRYYEALSRLRRLDGETLEPVEFIAEAERTGQMPAIDNLLLFRSLQILKRLSSRNREAGLFCNLSPSTLVDEDFFPGFLEFVRANETYADLLIFEFTQAHVAAMGLLEHESLAALADLGFRFSVDQITDLRMDFRGLADKGFRFAKLNAARLLQQDETLAHGNIHPADFGSLLQRYGIELISDHVEAETQVTELLDLDIRCAQGYLFSPPRPVRADILQGAPNPRPIKRAQAG</sequence>
<dbReference type="SMART" id="SM00052">
    <property type="entry name" value="EAL"/>
    <property type="match status" value="1"/>
</dbReference>
<dbReference type="PROSITE" id="PS50883">
    <property type="entry name" value="EAL"/>
    <property type="match status" value="1"/>
</dbReference>
<keyword evidence="6" id="KW-1185">Reference proteome</keyword>
<evidence type="ECO:0000256" key="1">
    <source>
        <dbReference type="SAM" id="Coils"/>
    </source>
</evidence>
<accession>A0A1U7JCJ0</accession>
<feature type="transmembrane region" description="Helical" evidence="3">
    <location>
        <begin position="7"/>
        <end position="29"/>
    </location>
</feature>
<evidence type="ECO:0000256" key="3">
    <source>
        <dbReference type="SAM" id="Phobius"/>
    </source>
</evidence>
<dbReference type="PANTHER" id="PTHR33121:SF79">
    <property type="entry name" value="CYCLIC DI-GMP PHOSPHODIESTERASE PDED-RELATED"/>
    <property type="match status" value="1"/>
</dbReference>
<feature type="region of interest" description="Disordered" evidence="2">
    <location>
        <begin position="149"/>
        <end position="213"/>
    </location>
</feature>
<feature type="coiled-coil region" evidence="1">
    <location>
        <begin position="59"/>
        <end position="86"/>
    </location>
</feature>
<evidence type="ECO:0000256" key="2">
    <source>
        <dbReference type="SAM" id="MobiDB-lite"/>
    </source>
</evidence>
<feature type="compositionally biased region" description="Polar residues" evidence="2">
    <location>
        <begin position="149"/>
        <end position="163"/>
    </location>
</feature>
<feature type="transmembrane region" description="Helical" evidence="3">
    <location>
        <begin position="35"/>
        <end position="53"/>
    </location>
</feature>
<dbReference type="Gene3D" id="3.20.20.450">
    <property type="entry name" value="EAL domain"/>
    <property type="match status" value="1"/>
</dbReference>
<dbReference type="PANTHER" id="PTHR33121">
    <property type="entry name" value="CYCLIC DI-GMP PHOSPHODIESTERASE PDEF"/>
    <property type="match status" value="1"/>
</dbReference>
<dbReference type="PROSITE" id="PS51257">
    <property type="entry name" value="PROKAR_LIPOPROTEIN"/>
    <property type="match status" value="1"/>
</dbReference>
<organism evidence="5 6">
    <name type="scientific">Pseudovibrio exalbescens</name>
    <dbReference type="NCBI Taxonomy" id="197461"/>
    <lineage>
        <taxon>Bacteria</taxon>
        <taxon>Pseudomonadati</taxon>
        <taxon>Pseudomonadota</taxon>
        <taxon>Alphaproteobacteria</taxon>
        <taxon>Hyphomicrobiales</taxon>
        <taxon>Stappiaceae</taxon>
        <taxon>Pseudovibrio</taxon>
    </lineage>
</organism>
<dbReference type="InterPro" id="IPR050706">
    <property type="entry name" value="Cyclic-di-GMP_PDE-like"/>
</dbReference>
<dbReference type="InterPro" id="IPR035919">
    <property type="entry name" value="EAL_sf"/>
</dbReference>
<dbReference type="EMBL" id="LVVZ01000041">
    <property type="protein sequence ID" value="OKL42459.1"/>
    <property type="molecule type" value="Genomic_DNA"/>
</dbReference>
<keyword evidence="3" id="KW-0812">Transmembrane</keyword>
<comment type="caution">
    <text evidence="5">The sequence shown here is derived from an EMBL/GenBank/DDBJ whole genome shotgun (WGS) entry which is preliminary data.</text>
</comment>
<dbReference type="AlphaFoldDB" id="A0A1U7JCJ0"/>
<evidence type="ECO:0000313" key="6">
    <source>
        <dbReference type="Proteomes" id="UP000185783"/>
    </source>
</evidence>
<protein>
    <submittedName>
        <fullName evidence="5">Diguanylate phosphodiesterase</fullName>
    </submittedName>
</protein>
<keyword evidence="1" id="KW-0175">Coiled coil</keyword>
<dbReference type="RefSeq" id="WP_028482484.1">
    <property type="nucleotide sequence ID" value="NZ_LVVZ01000041.1"/>
</dbReference>
<dbReference type="InterPro" id="IPR001633">
    <property type="entry name" value="EAL_dom"/>
</dbReference>